<reference evidence="2" key="1">
    <citation type="submission" date="2022-11" db="UniProtKB">
        <authorList>
            <consortium name="WormBaseParasite"/>
        </authorList>
    </citation>
    <scope>IDENTIFICATION</scope>
</reference>
<accession>A0A915HNZ4</accession>
<dbReference type="AlphaFoldDB" id="A0A915HNZ4"/>
<evidence type="ECO:0000313" key="1">
    <source>
        <dbReference type="Proteomes" id="UP000887565"/>
    </source>
</evidence>
<protein>
    <submittedName>
        <fullName evidence="2">Uncharacterized protein</fullName>
    </submittedName>
</protein>
<keyword evidence="1" id="KW-1185">Reference proteome</keyword>
<organism evidence="1 2">
    <name type="scientific">Romanomermis culicivorax</name>
    <name type="common">Nematode worm</name>
    <dbReference type="NCBI Taxonomy" id="13658"/>
    <lineage>
        <taxon>Eukaryota</taxon>
        <taxon>Metazoa</taxon>
        <taxon>Ecdysozoa</taxon>
        <taxon>Nematoda</taxon>
        <taxon>Enoplea</taxon>
        <taxon>Dorylaimia</taxon>
        <taxon>Mermithida</taxon>
        <taxon>Mermithoidea</taxon>
        <taxon>Mermithidae</taxon>
        <taxon>Romanomermis</taxon>
    </lineage>
</organism>
<dbReference type="Proteomes" id="UP000887565">
    <property type="component" value="Unplaced"/>
</dbReference>
<evidence type="ECO:0000313" key="2">
    <source>
        <dbReference type="WBParaSite" id="nRc.2.0.1.t03424-RA"/>
    </source>
</evidence>
<sequence length="117" mass="13555">MSQIKGGGSTTIFLKKASTVINAAYCRRSTDHCIDQFCNLLRNNRPRPNCEDNYSLRSEIRNRMIKCRDHECHLRPYNYNNNWSNWSPDYQRWGSLTVGQSSWNDVGHQSSADHSDG</sequence>
<proteinExistence type="predicted"/>
<dbReference type="WBParaSite" id="nRc.2.0.1.t03424-RA">
    <property type="protein sequence ID" value="nRc.2.0.1.t03424-RA"/>
    <property type="gene ID" value="nRc.2.0.1.g03424"/>
</dbReference>
<name>A0A915HNZ4_ROMCU</name>